<dbReference type="SUPFAM" id="SSF53474">
    <property type="entry name" value="alpha/beta-Hydrolases"/>
    <property type="match status" value="1"/>
</dbReference>
<keyword evidence="3" id="KW-1185">Reference proteome</keyword>
<dbReference type="InterPro" id="IPR018712">
    <property type="entry name" value="Tle1-like_cat"/>
</dbReference>
<reference evidence="3" key="1">
    <citation type="submission" date="2016-05" db="EMBL/GenBank/DDBJ databases">
        <authorList>
            <person name="Behera P."/>
            <person name="Vaishampayan P."/>
            <person name="Singh N."/>
            <person name="Raina V."/>
            <person name="Suar M."/>
            <person name="Pattnaik A."/>
            <person name="Rastogi G."/>
        </authorList>
    </citation>
    <scope>NUCLEOTIDE SEQUENCE [LARGE SCALE GENOMIC DNA]</scope>
    <source>
        <strain evidence="3">MP23</strain>
    </source>
</reference>
<dbReference type="Proteomes" id="UP000078225">
    <property type="component" value="Unassembled WGS sequence"/>
</dbReference>
<dbReference type="Gene3D" id="2.60.120.430">
    <property type="entry name" value="Galactose-binding lectin"/>
    <property type="match status" value="1"/>
</dbReference>
<feature type="domain" description="T6SS Phospholipase effector Tle1-like catalytic" evidence="1">
    <location>
        <begin position="3"/>
        <end position="273"/>
    </location>
</feature>
<dbReference type="EMBL" id="LYRP01000022">
    <property type="protein sequence ID" value="OAT76757.1"/>
    <property type="molecule type" value="Genomic_DNA"/>
</dbReference>
<organism evidence="2 3">
    <name type="scientific">Mangrovibacter phragmitis</name>
    <dbReference type="NCBI Taxonomy" id="1691903"/>
    <lineage>
        <taxon>Bacteria</taxon>
        <taxon>Pseudomonadati</taxon>
        <taxon>Pseudomonadota</taxon>
        <taxon>Gammaproteobacteria</taxon>
        <taxon>Enterobacterales</taxon>
        <taxon>Enterobacteriaceae</taxon>
        <taxon>Mangrovibacter</taxon>
    </lineage>
</organism>
<name>A0A1B7L363_9ENTR</name>
<dbReference type="PANTHER" id="PTHR33840">
    <property type="match status" value="1"/>
</dbReference>
<dbReference type="PANTHER" id="PTHR33840:SF1">
    <property type="entry name" value="TLE1 PHOSPHOLIPASE DOMAIN-CONTAINING PROTEIN"/>
    <property type="match status" value="1"/>
</dbReference>
<gene>
    <name evidence="2" type="ORF">A9B99_09270</name>
</gene>
<protein>
    <recommendedName>
        <fullName evidence="1">T6SS Phospholipase effector Tle1-like catalytic domain-containing protein</fullName>
    </recommendedName>
</protein>
<dbReference type="AlphaFoldDB" id="A0A1B7L363"/>
<proteinExistence type="predicted"/>
<dbReference type="STRING" id="1691903.A9B99_09270"/>
<evidence type="ECO:0000259" key="1">
    <source>
        <dbReference type="Pfam" id="PF09994"/>
    </source>
</evidence>
<sequence>MLNLIVCCDGTWNTPDQMDDDLPAPTNVVKLYNALETSPTQHRYYHPGVGTDGTWFHRMIGGGTGAGLNENIMSAYGWLTQNYQPEARIWLFGFSRGAWTVRSLGGMIARCGLLNPVASQMDEKQRWAAIKDLFDTYKTPEDKAKPVVATAQRAFFDTPLGTPTKHSISIEFIGVWDTVGALGVPDDMALLNLLDNPDNYRFHDTSLSNKVKHARHAIAIDEKRQSFSPTLWDNEAAHTDMKQLWFPGVHADVGGGYGQSALSDGALKWMMEEAKNCGLAFRPNTMAQLHPDYLGYLHNSVTGVFKSLKTRPRNVPCFTTQTNKLHSSAIERHNNPPLAQGGYWPTKVLATGEKQTVTVFAREHWNATGLYLEAGKTWHFQAQGEWVDGDIPCGPAGCDDGKFQLSKMAHSVSSLLGKAETLYQKFTQNHTADFWYTKREEEHPWFALVGMVANDVPSGSQQDEKLPHEVFLIGDTTTFTPKASGYLYAFANDAWQTYHNNRGSITLTVTCE</sequence>
<accession>A0A1B7L363</accession>
<evidence type="ECO:0000313" key="3">
    <source>
        <dbReference type="Proteomes" id="UP000078225"/>
    </source>
</evidence>
<evidence type="ECO:0000313" key="2">
    <source>
        <dbReference type="EMBL" id="OAT76757.1"/>
    </source>
</evidence>
<dbReference type="InterPro" id="IPR029058">
    <property type="entry name" value="AB_hydrolase_fold"/>
</dbReference>
<dbReference type="Pfam" id="PF09994">
    <property type="entry name" value="T6SS_Tle1-like_cat"/>
    <property type="match status" value="1"/>
</dbReference>
<comment type="caution">
    <text evidence="2">The sequence shown here is derived from an EMBL/GenBank/DDBJ whole genome shotgun (WGS) entry which is preliminary data.</text>
</comment>
<dbReference type="OrthoDB" id="4378831at2"/>